<evidence type="ECO:0000313" key="4">
    <source>
        <dbReference type="Ensembl" id="ENSRNOP00000094680.2"/>
    </source>
</evidence>
<dbReference type="RGD" id="6503656">
    <property type="gene designation" value="Ralgdsl10"/>
</dbReference>
<dbReference type="AGR" id="RGD:402039471"/>
<dbReference type="Ensembl" id="ENSRNOT00000118287.2">
    <property type="protein sequence ID" value="ENSRNOP00000094680.2"/>
    <property type="gene ID" value="ENSRNOG00000080006.1"/>
</dbReference>
<dbReference type="PROSITE" id="PS50212">
    <property type="entry name" value="RASGEF_NTER"/>
    <property type="match status" value="1"/>
</dbReference>
<evidence type="ECO:0000313" key="12">
    <source>
        <dbReference type="RGD" id="402227660"/>
    </source>
</evidence>
<dbReference type="RGD" id="402361204">
    <property type="gene designation" value="LOC134482320"/>
</dbReference>
<dbReference type="GeneTree" id="ENSGT00940000153181"/>
<dbReference type="AGR" id="RGD:402049466"/>
<keyword evidence="1" id="KW-0344">Guanine-nucleotide releasing factor</keyword>
<dbReference type="AGR" id="RGD:1565329"/>
<dbReference type="Gene3D" id="1.20.870.10">
    <property type="entry name" value="Son of sevenless (SoS) protein Chain: S domain 1"/>
    <property type="match status" value="1"/>
</dbReference>
<feature type="domain" description="N-terminal Ras-GEF" evidence="3">
    <location>
        <begin position="74"/>
        <end position="198"/>
    </location>
</feature>
<dbReference type="AGR" id="RGD:2322173"/>
<dbReference type="AGR" id="RGD:402227660"/>
<sequence length="211" mass="24418">MFSCCLRTTRGSGLKKDNREGHGGVWRHRVRSCLRRLWPFSRKVRSSTKTSQSHEHTDKSENDSAAQDLSESYRDSSISTEAVVKLGNKLGPSLQEGDTFYVPAFSIIYQRFDTPLLVLDQLFLRYANFSPYCEEDEQINNALCSFLETWMDKNTEDYCEPSELFILKYIKAYFDVCMAHLDLSVQVNRFMTLLQDNQAKDSHPRMSKAQI</sequence>
<accession>A0A8I6AS40</accession>
<gene>
    <name evidence="6" type="primary">LOC108353077</name>
    <name evidence="16" type="synonym">4930474N05Rikl</name>
    <name evidence="4 7" type="synonym">Cdrt15l2</name>
    <name evidence="9" type="synonym">LOC100363883</name>
    <name evidence="17" type="synonym">LOC102551632</name>
    <name evidence="14" type="synonym">LOC120097482</name>
    <name evidence="11" type="synonym">LOC134482318</name>
    <name evidence="10" type="synonym">LOC134482319</name>
    <name evidence="13" type="synonym">LOC134482320</name>
    <name evidence="12" type="synonym">LOC134482321</name>
    <name evidence="15" type="synonym">Ralgdsl10</name>
    <name evidence="8" type="synonym">Ralgdsl11</name>
    <name evidence="16" type="synonym">Ralgdsl6</name>
    <name evidence="9" type="synonym">Ralgdsl9</name>
    <name evidence="7" type="synonym">RGD1559804</name>
</gene>
<proteinExistence type="predicted"/>
<dbReference type="AGR" id="RGD:1559804"/>
<evidence type="ECO:0000256" key="2">
    <source>
        <dbReference type="SAM" id="MobiDB-lite"/>
    </source>
</evidence>
<evidence type="ECO:0000313" key="15">
    <source>
        <dbReference type="RGD" id="6503656"/>
    </source>
</evidence>
<evidence type="ECO:0000313" key="17">
    <source>
        <dbReference type="RGD" id="7674954"/>
    </source>
</evidence>
<reference evidence="4" key="3">
    <citation type="submission" date="2025-09" db="UniProtKB">
        <authorList>
            <consortium name="Ensembl"/>
        </authorList>
    </citation>
    <scope>IDENTIFICATION</scope>
    <source>
        <strain evidence="4">Brown Norway</strain>
    </source>
</reference>
<evidence type="ECO:0000313" key="6">
    <source>
        <dbReference type="RGD" id="11448581"/>
    </source>
</evidence>
<dbReference type="AGR" id="RGD:7674954"/>
<evidence type="ECO:0000313" key="8">
    <source>
        <dbReference type="RGD" id="1565329"/>
    </source>
</evidence>
<dbReference type="RGD" id="7654081">
    <property type="gene designation" value="4930474N05Rikl"/>
</dbReference>
<evidence type="ECO:0000259" key="3">
    <source>
        <dbReference type="PROSITE" id="PS50212"/>
    </source>
</evidence>
<dbReference type="PANTHER" id="PTHR46793:SF1">
    <property type="entry name" value="1700018F24RIK PROTEIN-RELATED"/>
    <property type="match status" value="1"/>
</dbReference>
<keyword evidence="5" id="KW-1185">Reference proteome</keyword>
<evidence type="ECO:0000313" key="13">
    <source>
        <dbReference type="RGD" id="402361204"/>
    </source>
</evidence>
<dbReference type="RGD" id="1565329">
    <property type="gene designation" value="Ralgdsl11"/>
</dbReference>
<dbReference type="AGR" id="RGD:11448581"/>
<dbReference type="PANTHER" id="PTHR46793">
    <property type="entry name" value="1700018F24RIK PROTEIN-RELATED-RELATED"/>
    <property type="match status" value="1"/>
</dbReference>
<feature type="compositionally biased region" description="Basic and acidic residues" evidence="2">
    <location>
        <begin position="52"/>
        <end position="62"/>
    </location>
</feature>
<evidence type="ECO:0000313" key="7">
    <source>
        <dbReference type="RGD" id="1559804"/>
    </source>
</evidence>
<protein>
    <submittedName>
        <fullName evidence="4">CMT1A duplicated region transcript 15 like 2</fullName>
    </submittedName>
</protein>
<evidence type="ECO:0000313" key="14">
    <source>
        <dbReference type="RGD" id="41040544"/>
    </source>
</evidence>
<evidence type="ECO:0000313" key="11">
    <source>
        <dbReference type="RGD" id="402049466"/>
    </source>
</evidence>
<feature type="region of interest" description="Disordered" evidence="2">
    <location>
        <begin position="45"/>
        <end position="74"/>
    </location>
</feature>
<dbReference type="InterPro" id="IPR000651">
    <property type="entry name" value="Ras-like_Gua-exchang_fac_N"/>
</dbReference>
<dbReference type="SUPFAM" id="SSF48366">
    <property type="entry name" value="Ras GEF"/>
    <property type="match status" value="1"/>
</dbReference>
<dbReference type="RGD" id="1559804">
    <property type="gene designation" value="Cdrt15l2"/>
</dbReference>
<reference evidence="4" key="1">
    <citation type="submission" date="2024-01" db="EMBL/GenBank/DDBJ databases">
        <title>GRCr8: a new rat reference genome assembly contstructed from accurate long reads and long range scaffolding.</title>
        <authorList>
            <person name="Doris P.A."/>
            <person name="Kalbfleisch T."/>
            <person name="Li K."/>
            <person name="Howe K."/>
            <person name="Wood J."/>
        </authorList>
    </citation>
    <scope>NUCLEOTIDE SEQUENCE [LARGE SCALE GENOMIC DNA]</scope>
    <source>
        <strain evidence="4">Brown Norway</strain>
    </source>
</reference>
<feature type="compositionally biased region" description="Polar residues" evidence="2">
    <location>
        <begin position="63"/>
        <end position="74"/>
    </location>
</feature>
<organism evidence="4 5">
    <name type="scientific">Rattus norvegicus</name>
    <name type="common">Rat</name>
    <dbReference type="NCBI Taxonomy" id="10116"/>
    <lineage>
        <taxon>Eukaryota</taxon>
        <taxon>Metazoa</taxon>
        <taxon>Chordata</taxon>
        <taxon>Craniata</taxon>
        <taxon>Vertebrata</taxon>
        <taxon>Euteleostomi</taxon>
        <taxon>Mammalia</taxon>
        <taxon>Eutheria</taxon>
        <taxon>Euarchontoglires</taxon>
        <taxon>Glires</taxon>
        <taxon>Rodentia</taxon>
        <taxon>Myomorpha</taxon>
        <taxon>Muroidea</taxon>
        <taxon>Muridae</taxon>
        <taxon>Murinae</taxon>
        <taxon>Rattus</taxon>
    </lineage>
</organism>
<dbReference type="RGD" id="402227660">
    <property type="gene designation" value="LOC134482321"/>
</dbReference>
<evidence type="ECO:0000313" key="9">
    <source>
        <dbReference type="RGD" id="2322173"/>
    </source>
</evidence>
<evidence type="ECO:0000256" key="1">
    <source>
        <dbReference type="PROSITE-ProRule" id="PRU00135"/>
    </source>
</evidence>
<dbReference type="GO" id="GO:0005085">
    <property type="term" value="F:guanyl-nucleotide exchange factor activity"/>
    <property type="evidence" value="ECO:0007669"/>
    <property type="project" value="UniProtKB-KW"/>
</dbReference>
<evidence type="ECO:0000313" key="10">
    <source>
        <dbReference type="RGD" id="402039471"/>
    </source>
</evidence>
<reference evidence="4" key="2">
    <citation type="submission" date="2025-08" db="UniProtKB">
        <authorList>
            <consortium name="Ensembl"/>
        </authorList>
    </citation>
    <scope>IDENTIFICATION</scope>
    <source>
        <strain evidence="4">Brown Norway</strain>
    </source>
</reference>
<dbReference type="AGR" id="RGD:41040544"/>
<dbReference type="AlphaFoldDB" id="A0A8I6AS40"/>
<dbReference type="AGR" id="RGD:7654081"/>
<evidence type="ECO:0000313" key="16">
    <source>
        <dbReference type="RGD" id="7654081"/>
    </source>
</evidence>
<dbReference type="AGR" id="RGD:6503656"/>
<dbReference type="RGD" id="7674954">
    <property type="gene designation" value="LOC102551632"/>
</dbReference>
<evidence type="ECO:0000313" key="5">
    <source>
        <dbReference type="Proteomes" id="UP000002494"/>
    </source>
</evidence>
<dbReference type="RGD" id="402039471">
    <property type="gene designation" value="LOC134482319"/>
</dbReference>
<dbReference type="RGD" id="402049466">
    <property type="gene designation" value="LOC134482318"/>
</dbReference>
<dbReference type="AGR" id="RGD:402361204"/>
<dbReference type="Proteomes" id="UP000002494">
    <property type="component" value="Chromosome 16"/>
</dbReference>
<dbReference type="RGD" id="11448581">
    <property type="gene designation" value="LOC108353077"/>
</dbReference>
<dbReference type="RGD" id="41040544">
    <property type="gene designation" value="LOC120097482"/>
</dbReference>
<dbReference type="RGD" id="2322173">
    <property type="gene designation" value="Ralgdsl9"/>
</dbReference>
<name>A0A8I6AS40_RAT</name>
<dbReference type="InterPro" id="IPR023578">
    <property type="entry name" value="Ras_GEF_dom_sf"/>
</dbReference>